<dbReference type="GO" id="GO:0016874">
    <property type="term" value="F:ligase activity"/>
    <property type="evidence" value="ECO:0007669"/>
    <property type="project" value="UniProtKB-KW"/>
</dbReference>
<evidence type="ECO:0000256" key="4">
    <source>
        <dbReference type="ARBA" id="ARBA00023136"/>
    </source>
</evidence>
<organism evidence="7 8">
    <name type="scientific">Taibaiella chishuiensis</name>
    <dbReference type="NCBI Taxonomy" id="1434707"/>
    <lineage>
        <taxon>Bacteria</taxon>
        <taxon>Pseudomonadati</taxon>
        <taxon>Bacteroidota</taxon>
        <taxon>Chitinophagia</taxon>
        <taxon>Chitinophagales</taxon>
        <taxon>Chitinophagaceae</taxon>
        <taxon>Taibaiella</taxon>
    </lineage>
</organism>
<feature type="transmembrane region" description="Helical" evidence="5">
    <location>
        <begin position="123"/>
        <end position="144"/>
    </location>
</feature>
<accession>A0A2P8D9X8</accession>
<keyword evidence="8" id="KW-1185">Reference proteome</keyword>
<evidence type="ECO:0000256" key="2">
    <source>
        <dbReference type="ARBA" id="ARBA00022692"/>
    </source>
</evidence>
<gene>
    <name evidence="7" type="ORF">B0I18_101140</name>
</gene>
<evidence type="ECO:0000256" key="5">
    <source>
        <dbReference type="SAM" id="Phobius"/>
    </source>
</evidence>
<feature type="transmembrane region" description="Helical" evidence="5">
    <location>
        <begin position="195"/>
        <end position="211"/>
    </location>
</feature>
<feature type="transmembrane region" description="Helical" evidence="5">
    <location>
        <begin position="241"/>
        <end position="262"/>
    </location>
</feature>
<dbReference type="AlphaFoldDB" id="A0A2P8D9X8"/>
<feature type="transmembrane region" description="Helical" evidence="5">
    <location>
        <begin position="395"/>
        <end position="413"/>
    </location>
</feature>
<keyword evidence="3 5" id="KW-1133">Transmembrane helix</keyword>
<dbReference type="InterPro" id="IPR007016">
    <property type="entry name" value="O-antigen_ligase-rel_domated"/>
</dbReference>
<name>A0A2P8D9X8_9BACT</name>
<dbReference type="GO" id="GO:0016020">
    <property type="term" value="C:membrane"/>
    <property type="evidence" value="ECO:0007669"/>
    <property type="project" value="UniProtKB-SubCell"/>
</dbReference>
<evidence type="ECO:0000313" key="8">
    <source>
        <dbReference type="Proteomes" id="UP000240572"/>
    </source>
</evidence>
<keyword evidence="4 5" id="KW-0472">Membrane</keyword>
<protein>
    <submittedName>
        <fullName evidence="7">O-antigen ligase</fullName>
    </submittedName>
</protein>
<dbReference type="Proteomes" id="UP000240572">
    <property type="component" value="Unassembled WGS sequence"/>
</dbReference>
<proteinExistence type="predicted"/>
<evidence type="ECO:0000259" key="6">
    <source>
        <dbReference type="Pfam" id="PF04932"/>
    </source>
</evidence>
<feature type="transmembrane region" description="Helical" evidence="5">
    <location>
        <begin position="164"/>
        <end position="183"/>
    </location>
</feature>
<feature type="transmembrane region" description="Helical" evidence="5">
    <location>
        <begin position="20"/>
        <end position="49"/>
    </location>
</feature>
<dbReference type="EMBL" id="PYGD01000001">
    <property type="protein sequence ID" value="PSK93991.1"/>
    <property type="molecule type" value="Genomic_DNA"/>
</dbReference>
<dbReference type="InterPro" id="IPR051533">
    <property type="entry name" value="WaaL-like"/>
</dbReference>
<reference evidence="7 8" key="1">
    <citation type="submission" date="2018-03" db="EMBL/GenBank/DDBJ databases">
        <title>Genomic Encyclopedia of Type Strains, Phase III (KMG-III): the genomes of soil and plant-associated and newly described type strains.</title>
        <authorList>
            <person name="Whitman W."/>
        </authorList>
    </citation>
    <scope>NUCLEOTIDE SEQUENCE [LARGE SCALE GENOMIC DNA]</scope>
    <source>
        <strain evidence="7 8">CGMCC 1.12700</strain>
    </source>
</reference>
<evidence type="ECO:0000256" key="3">
    <source>
        <dbReference type="ARBA" id="ARBA00022989"/>
    </source>
</evidence>
<feature type="transmembrane region" description="Helical" evidence="5">
    <location>
        <begin position="372"/>
        <end position="389"/>
    </location>
</feature>
<feature type="transmembrane region" description="Helical" evidence="5">
    <location>
        <begin position="217"/>
        <end position="234"/>
    </location>
</feature>
<keyword evidence="7" id="KW-0436">Ligase</keyword>
<keyword evidence="2 5" id="KW-0812">Transmembrane</keyword>
<feature type="transmembrane region" description="Helical" evidence="5">
    <location>
        <begin position="344"/>
        <end position="365"/>
    </location>
</feature>
<evidence type="ECO:0000256" key="1">
    <source>
        <dbReference type="ARBA" id="ARBA00004141"/>
    </source>
</evidence>
<feature type="transmembrane region" description="Helical" evidence="5">
    <location>
        <begin position="69"/>
        <end position="87"/>
    </location>
</feature>
<feature type="transmembrane region" description="Helical" evidence="5">
    <location>
        <begin position="93"/>
        <end position="111"/>
    </location>
</feature>
<dbReference type="PANTHER" id="PTHR37422:SF13">
    <property type="entry name" value="LIPOPOLYSACCHARIDE BIOSYNTHESIS PROTEIN PA4999-RELATED"/>
    <property type="match status" value="1"/>
</dbReference>
<comment type="subcellular location">
    <subcellularLocation>
        <location evidence="1">Membrane</location>
        <topology evidence="1">Multi-pass membrane protein</topology>
    </subcellularLocation>
</comment>
<comment type="caution">
    <text evidence="7">The sequence shown here is derived from an EMBL/GenBank/DDBJ whole genome shotgun (WGS) entry which is preliminary data.</text>
</comment>
<dbReference type="OrthoDB" id="1492360at2"/>
<evidence type="ECO:0000313" key="7">
    <source>
        <dbReference type="EMBL" id="PSK93991.1"/>
    </source>
</evidence>
<dbReference type="PANTHER" id="PTHR37422">
    <property type="entry name" value="TEICHURONIC ACID BIOSYNTHESIS PROTEIN TUAE"/>
    <property type="match status" value="1"/>
</dbReference>
<dbReference type="RefSeq" id="WP_106520730.1">
    <property type="nucleotide sequence ID" value="NZ_PYGD01000001.1"/>
</dbReference>
<sequence>MTTSTTQKITRYWPLRVQEYLACVCCIGMVAGMLFSRGLLSVSMIVMVLNALHPATLQESWARCRGNRFALFSLLFFLSYAVSGFWSQDIGNWSRILQIKLPFLFLPFAFINAPLHEVRLQRYTIYGILLTLLGGMVYSISFLVADPGYFSVNPHLPSPLEGDYIRFTIALVLGLHLIFYLFSEKNSFLLKGAEKALLVLWSVAAIAYIHIQAAKSGMLCLYLLIIIYIVARYIRKRPGLGFAFLFLLGAASIIGGMTIPSIKSQVKNIVKEQKMWESNNTAQFNNASSFVPRLISYKVALELIRDQPLTGVGTGDVKAEIDKKYKAEYPGMSEYFRLIPHNQFIFTALVVGIPLSLLLVLLVFAPLMRQTRNVYTVATLMIMFVGLSIEPMLEVQNGVFVYLFFTLFWMAVFKRDTQTLP</sequence>
<dbReference type="Pfam" id="PF04932">
    <property type="entry name" value="Wzy_C"/>
    <property type="match status" value="1"/>
</dbReference>
<feature type="domain" description="O-antigen ligase-related" evidence="6">
    <location>
        <begin position="203"/>
        <end position="359"/>
    </location>
</feature>